<proteinExistence type="predicted"/>
<reference evidence="2 3" key="1">
    <citation type="submission" date="2020-08" db="EMBL/GenBank/DDBJ databases">
        <title>Genomic Encyclopedia of Type Strains, Phase IV (KMG-IV): sequencing the most valuable type-strain genomes for metagenomic binning, comparative biology and taxonomic classification.</title>
        <authorList>
            <person name="Goeker M."/>
        </authorList>
    </citation>
    <scope>NUCLEOTIDE SEQUENCE [LARGE SCALE GENOMIC DNA]</scope>
    <source>
        <strain evidence="2 3">DSM 23958</strain>
    </source>
</reference>
<dbReference type="RefSeq" id="WP_138855540.1">
    <property type="nucleotide sequence ID" value="NZ_CP040709.1"/>
</dbReference>
<keyword evidence="1" id="KW-0732">Signal</keyword>
<sequence length="148" mass="15995">MPRTLTSALALFALGVSAAQAAEPSLDRVEVSGPSQLRVDVRAACPAMSESLAEDLARAIYRVGRDAEFEVHFNLHGGQVQEVEAKGRAFEYRGAVRNAVRQLECRDAVAQTKPQRFGFVLAIRTGEEDGPARYAISELPAPTLARAD</sequence>
<feature type="chain" id="PRO_5032725078" evidence="1">
    <location>
        <begin position="22"/>
        <end position="148"/>
    </location>
</feature>
<dbReference type="OrthoDB" id="9945688at2"/>
<evidence type="ECO:0000256" key="1">
    <source>
        <dbReference type="SAM" id="SignalP"/>
    </source>
</evidence>
<dbReference type="Proteomes" id="UP000554837">
    <property type="component" value="Unassembled WGS sequence"/>
</dbReference>
<name>A0A840S131_9BURK</name>
<feature type="signal peptide" evidence="1">
    <location>
        <begin position="1"/>
        <end position="21"/>
    </location>
</feature>
<comment type="caution">
    <text evidence="2">The sequence shown here is derived from an EMBL/GenBank/DDBJ whole genome shotgun (WGS) entry which is preliminary data.</text>
</comment>
<accession>A0A840S131</accession>
<evidence type="ECO:0000313" key="3">
    <source>
        <dbReference type="Proteomes" id="UP000554837"/>
    </source>
</evidence>
<dbReference type="EMBL" id="JACHHO010000002">
    <property type="protein sequence ID" value="MBB5204817.1"/>
    <property type="molecule type" value="Genomic_DNA"/>
</dbReference>
<organism evidence="2 3">
    <name type="scientific">Inhella inkyongensis</name>
    <dbReference type="NCBI Taxonomy" id="392593"/>
    <lineage>
        <taxon>Bacteria</taxon>
        <taxon>Pseudomonadati</taxon>
        <taxon>Pseudomonadota</taxon>
        <taxon>Betaproteobacteria</taxon>
        <taxon>Burkholderiales</taxon>
        <taxon>Sphaerotilaceae</taxon>
        <taxon>Inhella</taxon>
    </lineage>
</organism>
<protein>
    <submittedName>
        <fullName evidence="2">Uncharacterized protein</fullName>
    </submittedName>
</protein>
<evidence type="ECO:0000313" key="2">
    <source>
        <dbReference type="EMBL" id="MBB5204817.1"/>
    </source>
</evidence>
<keyword evidence="3" id="KW-1185">Reference proteome</keyword>
<gene>
    <name evidence="2" type="ORF">HNQ51_002131</name>
</gene>
<dbReference type="AlphaFoldDB" id="A0A840S131"/>